<dbReference type="SUPFAM" id="SSF82093">
    <property type="entry name" value="Heme chaperone CcmE"/>
    <property type="match status" value="1"/>
</dbReference>
<dbReference type="NCBIfam" id="NF009727">
    <property type="entry name" value="PRK13254.1-1"/>
    <property type="match status" value="1"/>
</dbReference>
<evidence type="ECO:0000313" key="15">
    <source>
        <dbReference type="EMBL" id="TPE63692.1"/>
    </source>
</evidence>
<dbReference type="OrthoDB" id="9793584at2"/>
<dbReference type="GO" id="GO:0020037">
    <property type="term" value="F:heme binding"/>
    <property type="evidence" value="ECO:0007669"/>
    <property type="project" value="InterPro"/>
</dbReference>
<evidence type="ECO:0000256" key="7">
    <source>
        <dbReference type="ARBA" id="ARBA00022968"/>
    </source>
</evidence>
<feature type="topological domain" description="Cytoplasmic" evidence="12">
    <location>
        <begin position="1"/>
        <end position="10"/>
    </location>
</feature>
<evidence type="ECO:0000256" key="11">
    <source>
        <dbReference type="ARBA" id="ARBA00056663"/>
    </source>
</evidence>
<evidence type="ECO:0000256" key="13">
    <source>
        <dbReference type="PIRSR" id="PIRSR604329-50"/>
    </source>
</evidence>
<comment type="subcellular location">
    <subcellularLocation>
        <location evidence="1">Cell inner membrane</location>
    </subcellularLocation>
    <subcellularLocation>
        <location evidence="12">Cell membrane</location>
        <topology evidence="12">Single-pass type II membrane protein</topology>
    </subcellularLocation>
</comment>
<evidence type="ECO:0000256" key="3">
    <source>
        <dbReference type="ARBA" id="ARBA00022617"/>
    </source>
</evidence>
<keyword evidence="4 12" id="KW-0812">Transmembrane</keyword>
<keyword evidence="2 12" id="KW-1003">Cell membrane</keyword>
<evidence type="ECO:0000256" key="8">
    <source>
        <dbReference type="ARBA" id="ARBA00022989"/>
    </source>
</evidence>
<dbReference type="Proteomes" id="UP000319897">
    <property type="component" value="Unassembled WGS sequence"/>
</dbReference>
<keyword evidence="8 12" id="KW-1133">Transmembrane helix</keyword>
<keyword evidence="9 12" id="KW-0408">Iron</keyword>
<dbReference type="PANTHER" id="PTHR34128:SF2">
    <property type="entry name" value="CYTOCHROME C-TYPE BIOGENESIS PROTEIN CCME HOMOLOG, MITOCHONDRIAL"/>
    <property type="match status" value="1"/>
</dbReference>
<name>A0A501XSG3_9SPHN</name>
<dbReference type="PANTHER" id="PTHR34128">
    <property type="entry name" value="CYTOCHROME C-TYPE BIOGENESIS PROTEIN CCME HOMOLOG, MITOCHONDRIAL"/>
    <property type="match status" value="1"/>
</dbReference>
<keyword evidence="5 12" id="KW-0479">Metal-binding</keyword>
<dbReference type="GO" id="GO:0017004">
    <property type="term" value="P:cytochrome complex assembly"/>
    <property type="evidence" value="ECO:0007669"/>
    <property type="project" value="UniProtKB-KW"/>
</dbReference>
<keyword evidence="6 12" id="KW-0201">Cytochrome c-type biogenesis</keyword>
<dbReference type="InterPro" id="IPR012340">
    <property type="entry name" value="NA-bd_OB-fold"/>
</dbReference>
<gene>
    <name evidence="12 15" type="primary">ccmE</name>
    <name evidence="12" type="synonym">cycJ</name>
    <name evidence="15" type="ORF">FJQ54_02210</name>
</gene>
<dbReference type="Pfam" id="PF03100">
    <property type="entry name" value="CcmE"/>
    <property type="match status" value="1"/>
</dbReference>
<evidence type="ECO:0000256" key="14">
    <source>
        <dbReference type="SAM" id="Phobius"/>
    </source>
</evidence>
<feature type="binding site" description="covalent" evidence="12 13">
    <location>
        <position position="126"/>
    </location>
    <ligand>
        <name>heme</name>
        <dbReference type="ChEBI" id="CHEBI:30413"/>
    </ligand>
</feature>
<dbReference type="HAMAP" id="MF_01959">
    <property type="entry name" value="CcmE"/>
    <property type="match status" value="1"/>
</dbReference>
<keyword evidence="10 12" id="KW-0472">Membrane</keyword>
<sequence length="152" mass="15852">MAVAKPKQQRLVLALAALAVMVAAGIVAIFALQDTAAYFKAPSDIAAEPPAPGQTIRLGGLVKAGSVGRSADGLVLNFTVTDMKADTPVSYRGIVPDLFRENQGVIATGSFDASGHFVARELLAKHDENYMPPEVAKALEKNGHPMGAGRPT</sequence>
<feature type="binding site" description="axial binding residue" evidence="12 13">
    <location>
        <position position="130"/>
    </location>
    <ligand>
        <name>heme</name>
        <dbReference type="ChEBI" id="CHEBI:30413"/>
    </ligand>
    <ligandPart>
        <name>Fe</name>
        <dbReference type="ChEBI" id="CHEBI:18248"/>
    </ligandPart>
</feature>
<evidence type="ECO:0000313" key="16">
    <source>
        <dbReference type="Proteomes" id="UP000319897"/>
    </source>
</evidence>
<dbReference type="EMBL" id="VFSU01000011">
    <property type="protein sequence ID" value="TPE63692.1"/>
    <property type="molecule type" value="Genomic_DNA"/>
</dbReference>
<accession>A0A501XSG3</accession>
<evidence type="ECO:0000256" key="6">
    <source>
        <dbReference type="ARBA" id="ARBA00022748"/>
    </source>
</evidence>
<comment type="function">
    <text evidence="11 12">Heme chaperone required for the biogenesis of c-type cytochromes. Transiently binds heme delivered by CcmC and transfers the heme to apo-cytochromes in a process facilitated by CcmF and CcmH.</text>
</comment>
<feature type="topological domain" description="Extracellular" evidence="12">
    <location>
        <begin position="32"/>
        <end position="152"/>
    </location>
</feature>
<dbReference type="GO" id="GO:0017003">
    <property type="term" value="P:protein-heme linkage"/>
    <property type="evidence" value="ECO:0007669"/>
    <property type="project" value="UniProtKB-UniRule"/>
</dbReference>
<dbReference type="InterPro" id="IPR036127">
    <property type="entry name" value="CcmE-like_sf"/>
</dbReference>
<dbReference type="GO" id="GO:0005886">
    <property type="term" value="C:plasma membrane"/>
    <property type="evidence" value="ECO:0007669"/>
    <property type="project" value="UniProtKB-SubCell"/>
</dbReference>
<keyword evidence="7 12" id="KW-0735">Signal-anchor</keyword>
<feature type="transmembrane region" description="Helical" evidence="14">
    <location>
        <begin position="12"/>
        <end position="32"/>
    </location>
</feature>
<keyword evidence="3 12" id="KW-0349">Heme</keyword>
<comment type="similarity">
    <text evidence="12">Belongs to the CcmE/CycJ family.</text>
</comment>
<evidence type="ECO:0000256" key="2">
    <source>
        <dbReference type="ARBA" id="ARBA00022475"/>
    </source>
</evidence>
<keyword evidence="16" id="KW-1185">Reference proteome</keyword>
<dbReference type="RefSeq" id="WP_140926708.1">
    <property type="nucleotide sequence ID" value="NZ_VFSU01000011.1"/>
</dbReference>
<organism evidence="15 16">
    <name type="scientific">Sandaracinobacter neustonicus</name>
    <dbReference type="NCBI Taxonomy" id="1715348"/>
    <lineage>
        <taxon>Bacteria</taxon>
        <taxon>Pseudomonadati</taxon>
        <taxon>Pseudomonadota</taxon>
        <taxon>Alphaproteobacteria</taxon>
        <taxon>Sphingomonadales</taxon>
        <taxon>Sphingosinicellaceae</taxon>
        <taxon>Sandaracinobacter</taxon>
    </lineage>
</organism>
<evidence type="ECO:0000256" key="10">
    <source>
        <dbReference type="ARBA" id="ARBA00023136"/>
    </source>
</evidence>
<dbReference type="InterPro" id="IPR004329">
    <property type="entry name" value="CcmE"/>
</dbReference>
<evidence type="ECO:0000256" key="12">
    <source>
        <dbReference type="HAMAP-Rule" id="MF_01959"/>
    </source>
</evidence>
<dbReference type="NCBIfam" id="NF009731">
    <property type="entry name" value="PRK13254.1-5"/>
    <property type="match status" value="1"/>
</dbReference>
<reference evidence="15 16" key="1">
    <citation type="submission" date="2019-06" db="EMBL/GenBank/DDBJ databases">
        <authorList>
            <person name="Lee I."/>
            <person name="Jang G.I."/>
            <person name="Hwang C.Y."/>
        </authorList>
    </citation>
    <scope>NUCLEOTIDE SEQUENCE [LARGE SCALE GENOMIC DNA]</scope>
    <source>
        <strain evidence="15 16">PAMC 28131</strain>
    </source>
</reference>
<evidence type="ECO:0000256" key="1">
    <source>
        <dbReference type="ARBA" id="ARBA00004533"/>
    </source>
</evidence>
<proteinExistence type="inferred from homology"/>
<evidence type="ECO:0000256" key="4">
    <source>
        <dbReference type="ARBA" id="ARBA00022692"/>
    </source>
</evidence>
<evidence type="ECO:0000256" key="9">
    <source>
        <dbReference type="ARBA" id="ARBA00023004"/>
    </source>
</evidence>
<dbReference type="AlphaFoldDB" id="A0A501XSG3"/>
<dbReference type="FunFam" id="2.40.50.140:FF:000104">
    <property type="entry name" value="Cytochrome c-type biogenesis protein CcmE"/>
    <property type="match status" value="1"/>
</dbReference>
<protein>
    <recommendedName>
        <fullName evidence="12">Cytochrome c-type biogenesis protein CcmE</fullName>
    </recommendedName>
    <alternativeName>
        <fullName evidence="12">Cytochrome c maturation protein E</fullName>
    </alternativeName>
    <alternativeName>
        <fullName evidence="12">Heme chaperone CcmE</fullName>
    </alternativeName>
</protein>
<dbReference type="GO" id="GO:0046872">
    <property type="term" value="F:metal ion binding"/>
    <property type="evidence" value="ECO:0007669"/>
    <property type="project" value="UniProtKB-KW"/>
</dbReference>
<evidence type="ECO:0000256" key="5">
    <source>
        <dbReference type="ARBA" id="ARBA00022723"/>
    </source>
</evidence>
<comment type="caution">
    <text evidence="15">The sequence shown here is derived from an EMBL/GenBank/DDBJ whole genome shotgun (WGS) entry which is preliminary data.</text>
</comment>
<dbReference type="Gene3D" id="2.40.50.140">
    <property type="entry name" value="Nucleic acid-binding proteins"/>
    <property type="match status" value="1"/>
</dbReference>